<comment type="caution">
    <text evidence="1">The sequence shown here is derived from an EMBL/GenBank/DDBJ whole genome shotgun (WGS) entry which is preliminary data.</text>
</comment>
<protein>
    <submittedName>
        <fullName evidence="1">Uncharacterized protein</fullName>
    </submittedName>
</protein>
<proteinExistence type="predicted"/>
<name>A0ACB6QR92_9PLEO</name>
<organism evidence="1 2">
    <name type="scientific">Lindgomyces ingoldianus</name>
    <dbReference type="NCBI Taxonomy" id="673940"/>
    <lineage>
        <taxon>Eukaryota</taxon>
        <taxon>Fungi</taxon>
        <taxon>Dikarya</taxon>
        <taxon>Ascomycota</taxon>
        <taxon>Pezizomycotina</taxon>
        <taxon>Dothideomycetes</taxon>
        <taxon>Pleosporomycetidae</taxon>
        <taxon>Pleosporales</taxon>
        <taxon>Lindgomycetaceae</taxon>
        <taxon>Lindgomyces</taxon>
    </lineage>
</organism>
<dbReference type="Proteomes" id="UP000799755">
    <property type="component" value="Unassembled WGS sequence"/>
</dbReference>
<gene>
    <name evidence="1" type="ORF">BDR25DRAFT_356718</name>
</gene>
<keyword evidence="2" id="KW-1185">Reference proteome</keyword>
<accession>A0ACB6QR92</accession>
<evidence type="ECO:0000313" key="1">
    <source>
        <dbReference type="EMBL" id="KAF2469498.1"/>
    </source>
</evidence>
<dbReference type="EMBL" id="MU003512">
    <property type="protein sequence ID" value="KAF2469498.1"/>
    <property type="molecule type" value="Genomic_DNA"/>
</dbReference>
<reference evidence="1" key="1">
    <citation type="journal article" date="2020" name="Stud. Mycol.">
        <title>101 Dothideomycetes genomes: a test case for predicting lifestyles and emergence of pathogens.</title>
        <authorList>
            <person name="Haridas S."/>
            <person name="Albert R."/>
            <person name="Binder M."/>
            <person name="Bloem J."/>
            <person name="Labutti K."/>
            <person name="Salamov A."/>
            <person name="Andreopoulos B."/>
            <person name="Baker S."/>
            <person name="Barry K."/>
            <person name="Bills G."/>
            <person name="Bluhm B."/>
            <person name="Cannon C."/>
            <person name="Castanera R."/>
            <person name="Culley D."/>
            <person name="Daum C."/>
            <person name="Ezra D."/>
            <person name="Gonzalez J."/>
            <person name="Henrissat B."/>
            <person name="Kuo A."/>
            <person name="Liang C."/>
            <person name="Lipzen A."/>
            <person name="Lutzoni F."/>
            <person name="Magnuson J."/>
            <person name="Mondo S."/>
            <person name="Nolan M."/>
            <person name="Ohm R."/>
            <person name="Pangilinan J."/>
            <person name="Park H.-J."/>
            <person name="Ramirez L."/>
            <person name="Alfaro M."/>
            <person name="Sun H."/>
            <person name="Tritt A."/>
            <person name="Yoshinaga Y."/>
            <person name="Zwiers L.-H."/>
            <person name="Turgeon B."/>
            <person name="Goodwin S."/>
            <person name="Spatafora J."/>
            <person name="Crous P."/>
            <person name="Grigoriev I."/>
        </authorList>
    </citation>
    <scope>NUCLEOTIDE SEQUENCE</scope>
    <source>
        <strain evidence="1">ATCC 200398</strain>
    </source>
</reference>
<sequence>MEFLKYIKKVLRDLGKDHQILKHGHKNFPPRGMERVTLPVSHGRCPFLVHRFTLPPPAPSQSPFHHHHNSQRQQPSSPTILVRVISVIPPTLLLNHLVSSTMLFASLLTFLLPLTAATPILKMNTRSIIIEALGNSNALDMPETPSGDLVTRNNLPKVRALISILPLILFPKPKSGDLIPRARRLFEHMNYGGVWRDLVLLPDRCRDLSAEFPDMSSLQPAQGVECSLFLTKDCKTKHNVQVLTVTPAGNQNVGKKYNDKVKGIICNKAGDQQIPRNVERI</sequence>
<evidence type="ECO:0000313" key="2">
    <source>
        <dbReference type="Proteomes" id="UP000799755"/>
    </source>
</evidence>